<protein>
    <submittedName>
        <fullName evidence="2">Uncharacterized protein</fullName>
    </submittedName>
</protein>
<organism evidence="2 3">
    <name type="scientific">Sediminivirga luteola</name>
    <dbReference type="NCBI Taxonomy" id="1774748"/>
    <lineage>
        <taxon>Bacteria</taxon>
        <taxon>Bacillati</taxon>
        <taxon>Actinomycetota</taxon>
        <taxon>Actinomycetes</taxon>
        <taxon>Micrococcales</taxon>
        <taxon>Brevibacteriaceae</taxon>
        <taxon>Sediminivirga</taxon>
    </lineage>
</organism>
<dbReference type="Proteomes" id="UP000616114">
    <property type="component" value="Unassembled WGS sequence"/>
</dbReference>
<evidence type="ECO:0000313" key="3">
    <source>
        <dbReference type="Proteomes" id="UP000616114"/>
    </source>
</evidence>
<reference evidence="2" key="1">
    <citation type="journal article" date="2014" name="Int. J. Syst. Evol. Microbiol.">
        <title>Complete genome sequence of Corynebacterium casei LMG S-19264T (=DSM 44701T), isolated from a smear-ripened cheese.</title>
        <authorList>
            <consortium name="US DOE Joint Genome Institute (JGI-PGF)"/>
            <person name="Walter F."/>
            <person name="Albersmeier A."/>
            <person name="Kalinowski J."/>
            <person name="Ruckert C."/>
        </authorList>
    </citation>
    <scope>NUCLEOTIDE SEQUENCE</scope>
    <source>
        <strain evidence="2">CGMCC 1.12785</strain>
    </source>
</reference>
<name>A0A8J2TYV8_9MICO</name>
<sequence>MQPLGIARRSCRLTQCAREVVDGRVTDRCGVLVPVDEPVAQCPGGPAGERAGENRLPRPFRQGRAVRGGGAGLVGPQEQRAHGDGLGSRIENRPERHRPVDAPCPHHRKPGGNADLPDQLGGRDLCRQAARIVNRAVAARSRALDDEPIGARLLRGPCLLGRRDSGEHACAGQLQSGDVALIGQSEGQ</sequence>
<reference evidence="2" key="2">
    <citation type="submission" date="2020-09" db="EMBL/GenBank/DDBJ databases">
        <authorList>
            <person name="Sun Q."/>
            <person name="Zhou Y."/>
        </authorList>
    </citation>
    <scope>NUCLEOTIDE SEQUENCE</scope>
    <source>
        <strain evidence="2">CGMCC 1.12785</strain>
    </source>
</reference>
<feature type="region of interest" description="Disordered" evidence="1">
    <location>
        <begin position="69"/>
        <end position="118"/>
    </location>
</feature>
<comment type="caution">
    <text evidence="2">The sequence shown here is derived from an EMBL/GenBank/DDBJ whole genome shotgun (WGS) entry which is preliminary data.</text>
</comment>
<evidence type="ECO:0000256" key="1">
    <source>
        <dbReference type="SAM" id="MobiDB-lite"/>
    </source>
</evidence>
<dbReference type="EMBL" id="BMFY01000008">
    <property type="protein sequence ID" value="GGA17071.1"/>
    <property type="molecule type" value="Genomic_DNA"/>
</dbReference>
<proteinExistence type="predicted"/>
<feature type="compositionally biased region" description="Basic and acidic residues" evidence="1">
    <location>
        <begin position="90"/>
        <end position="100"/>
    </location>
</feature>
<dbReference type="AlphaFoldDB" id="A0A8J2TYV8"/>
<keyword evidence="3" id="KW-1185">Reference proteome</keyword>
<accession>A0A8J2TYV8</accession>
<gene>
    <name evidence="2" type="ORF">GCM10011333_20190</name>
</gene>
<evidence type="ECO:0000313" key="2">
    <source>
        <dbReference type="EMBL" id="GGA17071.1"/>
    </source>
</evidence>